<dbReference type="eggNOG" id="KOG2073">
    <property type="taxonomic scope" value="Eukaryota"/>
</dbReference>
<feature type="compositionally biased region" description="Acidic residues" evidence="3">
    <location>
        <begin position="152"/>
        <end position="170"/>
    </location>
</feature>
<name>G3AWE1_CANTC</name>
<evidence type="ECO:0000256" key="3">
    <source>
        <dbReference type="SAM" id="MobiDB-lite"/>
    </source>
</evidence>
<dbReference type="EMBL" id="GL996510">
    <property type="protein sequence ID" value="EGV66519.1"/>
    <property type="molecule type" value="Genomic_DNA"/>
</dbReference>
<keyword evidence="2" id="KW-0131">Cell cycle</keyword>
<evidence type="ECO:0000256" key="2">
    <source>
        <dbReference type="ARBA" id="ARBA00023306"/>
    </source>
</evidence>
<dbReference type="GO" id="GO:0019903">
    <property type="term" value="F:protein phosphatase binding"/>
    <property type="evidence" value="ECO:0007669"/>
    <property type="project" value="InterPro"/>
</dbReference>
<feature type="compositionally biased region" description="Acidic residues" evidence="3">
    <location>
        <begin position="183"/>
        <end position="192"/>
    </location>
</feature>
<dbReference type="AlphaFoldDB" id="G3AWE1"/>
<dbReference type="GO" id="GO:0019888">
    <property type="term" value="F:protein phosphatase regulator activity"/>
    <property type="evidence" value="ECO:0007669"/>
    <property type="project" value="TreeGrafter"/>
</dbReference>
<reference evidence="4 5" key="1">
    <citation type="journal article" date="2011" name="Proc. Natl. Acad. Sci. U.S.A.">
        <title>Comparative genomics of xylose-fermenting fungi for enhanced biofuel production.</title>
        <authorList>
            <person name="Wohlbach D.J."/>
            <person name="Kuo A."/>
            <person name="Sato T.K."/>
            <person name="Potts K.M."/>
            <person name="Salamov A.A."/>
            <person name="LaButti K.M."/>
            <person name="Sun H."/>
            <person name="Clum A."/>
            <person name="Pangilinan J.L."/>
            <person name="Lindquist E.A."/>
            <person name="Lucas S."/>
            <person name="Lapidus A."/>
            <person name="Jin M."/>
            <person name="Gunawan C."/>
            <person name="Balan V."/>
            <person name="Dale B.E."/>
            <person name="Jeffries T.W."/>
            <person name="Zinkel R."/>
            <person name="Barry K.W."/>
            <person name="Grigoriev I.V."/>
            <person name="Gasch A.P."/>
        </authorList>
    </citation>
    <scope>NUCLEOTIDE SEQUENCE [LARGE SCALE GENOMIC DNA]</scope>
    <source>
        <strain evidence="5">ATCC 10573 / BCRC 21748 / CBS 615 / JCM 9827 / NBRC 10315 / NRRL Y-1498 / VKM Y-70</strain>
    </source>
</reference>
<proteinExistence type="inferred from homology"/>
<evidence type="ECO:0000313" key="4">
    <source>
        <dbReference type="EMBL" id="EGV66519.1"/>
    </source>
</evidence>
<dbReference type="InterPro" id="IPR007587">
    <property type="entry name" value="SAPS"/>
</dbReference>
<feature type="region of interest" description="Disordered" evidence="3">
    <location>
        <begin position="845"/>
        <end position="864"/>
    </location>
</feature>
<dbReference type="GO" id="GO:0005829">
    <property type="term" value="C:cytosol"/>
    <property type="evidence" value="ECO:0007669"/>
    <property type="project" value="TreeGrafter"/>
</dbReference>
<dbReference type="STRING" id="590646.G3AWE1"/>
<feature type="region of interest" description="Disordered" evidence="3">
    <location>
        <begin position="145"/>
        <end position="199"/>
    </location>
</feature>
<dbReference type="GO" id="GO:0005634">
    <property type="term" value="C:nucleus"/>
    <property type="evidence" value="ECO:0007669"/>
    <property type="project" value="TreeGrafter"/>
</dbReference>
<comment type="similarity">
    <text evidence="1">Belongs to the SAPS family.</text>
</comment>
<gene>
    <name evidence="4" type="ORF">CANTEDRAFT_117493</name>
</gene>
<feature type="region of interest" description="Disordered" evidence="3">
    <location>
        <begin position="880"/>
        <end position="939"/>
    </location>
</feature>
<dbReference type="OrthoDB" id="295029at2759"/>
<evidence type="ECO:0000313" key="5">
    <source>
        <dbReference type="Proteomes" id="UP000000707"/>
    </source>
</evidence>
<dbReference type="HOGENOM" id="CLU_003676_2_0_1"/>
<protein>
    <submittedName>
        <fullName evidence="4">SAPS-domain-containing protein</fullName>
    </submittedName>
</protein>
<dbReference type="Pfam" id="PF04499">
    <property type="entry name" value="SAPS"/>
    <property type="match status" value="1"/>
</dbReference>
<keyword evidence="5" id="KW-1185">Reference proteome</keyword>
<dbReference type="Proteomes" id="UP000000707">
    <property type="component" value="Unassembled WGS sequence"/>
</dbReference>
<dbReference type="PANTHER" id="PTHR12634">
    <property type="entry name" value="SIT4 YEAST -ASSOCIATING PROTEIN-RELATED"/>
    <property type="match status" value="1"/>
</dbReference>
<accession>G3AWE1</accession>
<sequence>MSFWPFTNSFNSNSQLQKFLDGIQDYASVSIGDLIDDPGLSQELVSELHNIKGQYNNTNRFAFSQSLQHAQVGHDTDSNSITSSSDIVGNNSSSKDARGVKLIEVLIQPHILSGFLDYIFKSVDFFHQLSEKENQDLERMLTDVHHSRSIQDDGEDKDPESSENEESESEEGARNDETGDSTNQDEEDEGEDHESHQDKMRRCVQVAADVLSIDLWVISNRIIETPVIINKLWSIVYLDNLVESSPSVNHIVRILDQLMNTNAIELLNYIRNRDDLVDMFLSKLEVPMLMDFFLRVIQSDKPDSPTGIIDTLYAQDLVPKLIEILKPHSSQFDKTTTTIPNHELIFKQTAATDFIKALITISSNTALAVAVDANVGPNQLTRQLVSKQTIEQFVYDIMLYTVKDPKTGIKQTNKHGINNCVGIVIELIRKNNSDYDLNCGSYSSLLQTTNGEPTEVNPYVMFQWLKDFEQNIPGPKDPIYLGEMLAIFSDNLDKFCELLESEPELPYHTSTNSHMLGFSKFRIAELIAELLHCSNMVLNNSKKIRKIVEIRDIIRDKQTQRLQKALNETFSDTPESDISVEDISHDVTNMSLDERSVSSSKGVRQNIDALLDGETPDFIKLIDSLDIEEESDDEEPTISTDNPFVCESRDATIRSDPCVGDYFKIKLIDSKIMLNIISKFTEYPWHNFFHNVVFDLIQQIFNGKLNSYNSFLISHLFSKDETNLIKVIVNAYKADFDLRPGYLGHLILISEEVVKFTSLYKPDLISPLIVEAVSSEEWTWFVSDILLQTREVYNVVLGADPSDKYEYAEGSNRETNDVDNDTHEYGFDSSTVGFLDMGNYQGESKSKSFLGHDDDEGENDSSNVAEVRIQDMTPRLDKLADTEGFGVGDDDDHDVDHFSQDGFLENLSESSSSDDDDDDLATPSSPDDNKLTRVKNHNA</sequence>
<dbReference type="PANTHER" id="PTHR12634:SF8">
    <property type="entry name" value="FIERY MOUNTAIN, ISOFORM D"/>
    <property type="match status" value="1"/>
</dbReference>
<organism evidence="5">
    <name type="scientific">Candida tenuis (strain ATCC 10573 / BCRC 21748 / CBS 615 / JCM 9827 / NBRC 10315 / NRRL Y-1498 / VKM Y-70)</name>
    <name type="common">Yeast</name>
    <name type="synonym">Yamadazyma tenuis</name>
    <dbReference type="NCBI Taxonomy" id="590646"/>
    <lineage>
        <taxon>Eukaryota</taxon>
        <taxon>Fungi</taxon>
        <taxon>Dikarya</taxon>
        <taxon>Ascomycota</taxon>
        <taxon>Saccharomycotina</taxon>
        <taxon>Pichiomycetes</taxon>
        <taxon>Debaryomycetaceae</taxon>
        <taxon>Yamadazyma</taxon>
    </lineage>
</organism>
<evidence type="ECO:0000256" key="1">
    <source>
        <dbReference type="ARBA" id="ARBA00006180"/>
    </source>
</evidence>
<feature type="compositionally biased region" description="Low complexity" evidence="3">
    <location>
        <begin position="78"/>
        <end position="94"/>
    </location>
</feature>
<feature type="region of interest" description="Disordered" evidence="3">
    <location>
        <begin position="73"/>
        <end position="94"/>
    </location>
</feature>